<name>A0A1A9ZKY8_GLOPL</name>
<accession>A0A1A9ZKY8</accession>
<dbReference type="PANTHER" id="PTHR12772">
    <property type="entry name" value="DNA REPLICATION COMPLEX GINS PROTEIN PSF2"/>
    <property type="match status" value="1"/>
</dbReference>
<evidence type="ECO:0000256" key="1">
    <source>
        <dbReference type="ARBA" id="ARBA00004123"/>
    </source>
</evidence>
<dbReference type="Gene3D" id="1.20.58.1020">
    <property type="match status" value="1"/>
</dbReference>
<dbReference type="GO" id="GO:0000727">
    <property type="term" value="P:double-strand break repair via break-induced replication"/>
    <property type="evidence" value="ECO:0007669"/>
    <property type="project" value="TreeGrafter"/>
</dbReference>
<sequence>MAVYVFLWFAIHLKVNQKYRIVSPEWMDIQLLKELKEVEKKFKHLTKMPSEHYMIEMQLIMSTAPDDEPRCGLLRTVVKNIFDVRESKLRTSIYAFIKGEGIYAKLDN</sequence>
<keyword evidence="8" id="KW-1185">Reference proteome</keyword>
<keyword evidence="3" id="KW-0235">DNA replication</keyword>
<evidence type="ECO:0000256" key="3">
    <source>
        <dbReference type="ARBA" id="ARBA00022705"/>
    </source>
</evidence>
<comment type="subcellular location">
    <subcellularLocation>
        <location evidence="1">Nucleus</location>
    </subcellularLocation>
</comment>
<proteinExistence type="inferred from homology"/>
<reference evidence="8" key="1">
    <citation type="submission" date="2014-03" db="EMBL/GenBank/DDBJ databases">
        <authorList>
            <person name="Aksoy S."/>
            <person name="Warren W."/>
            <person name="Wilson R.K."/>
        </authorList>
    </citation>
    <scope>NUCLEOTIDE SEQUENCE [LARGE SCALE GENOMIC DNA]</scope>
    <source>
        <strain evidence="8">IAEA</strain>
    </source>
</reference>
<evidence type="ECO:0000259" key="6">
    <source>
        <dbReference type="Pfam" id="PF05916"/>
    </source>
</evidence>
<evidence type="ECO:0000256" key="4">
    <source>
        <dbReference type="ARBA" id="ARBA00023242"/>
    </source>
</evidence>
<keyword evidence="4" id="KW-0539">Nucleus</keyword>
<dbReference type="STRING" id="7398.A0A1A9ZKY8"/>
<dbReference type="VEuPathDB" id="VectorBase:GPAI017905"/>
<evidence type="ECO:0000256" key="2">
    <source>
        <dbReference type="ARBA" id="ARBA00010565"/>
    </source>
</evidence>
<evidence type="ECO:0000256" key="5">
    <source>
        <dbReference type="ARBA" id="ARBA00030871"/>
    </source>
</evidence>
<comment type="similarity">
    <text evidence="2">Belongs to the GINS2/PSF2 family.</text>
</comment>
<dbReference type="GO" id="GO:0000811">
    <property type="term" value="C:GINS complex"/>
    <property type="evidence" value="ECO:0007669"/>
    <property type="project" value="TreeGrafter"/>
</dbReference>
<dbReference type="Proteomes" id="UP000092445">
    <property type="component" value="Unassembled WGS sequence"/>
</dbReference>
<dbReference type="SUPFAM" id="SSF158573">
    <property type="entry name" value="GINS helical bundle-like"/>
    <property type="match status" value="1"/>
</dbReference>
<dbReference type="InterPro" id="IPR021151">
    <property type="entry name" value="GINS_A"/>
</dbReference>
<reference evidence="7" key="2">
    <citation type="submission" date="2020-05" db="UniProtKB">
        <authorList>
            <consortium name="EnsemblMetazoa"/>
        </authorList>
    </citation>
    <scope>IDENTIFICATION</scope>
    <source>
        <strain evidence="7">IAEA</strain>
    </source>
</reference>
<dbReference type="Gene3D" id="3.40.5.50">
    <property type="match status" value="1"/>
</dbReference>
<dbReference type="Pfam" id="PF05916">
    <property type="entry name" value="Sld5"/>
    <property type="match status" value="1"/>
</dbReference>
<dbReference type="CDD" id="cd11712">
    <property type="entry name" value="GINS_A_psf2"/>
    <property type="match status" value="1"/>
</dbReference>
<dbReference type="EnsemblMetazoa" id="GPAI017905-RA">
    <property type="protein sequence ID" value="GPAI017905-PA"/>
    <property type="gene ID" value="GPAI017905"/>
</dbReference>
<dbReference type="InterPro" id="IPR036224">
    <property type="entry name" value="GINS_bundle-like_dom_sf"/>
</dbReference>
<organism evidence="7 8">
    <name type="scientific">Glossina pallidipes</name>
    <name type="common">Tsetse fly</name>
    <dbReference type="NCBI Taxonomy" id="7398"/>
    <lineage>
        <taxon>Eukaryota</taxon>
        <taxon>Metazoa</taxon>
        <taxon>Ecdysozoa</taxon>
        <taxon>Arthropoda</taxon>
        <taxon>Hexapoda</taxon>
        <taxon>Insecta</taxon>
        <taxon>Pterygota</taxon>
        <taxon>Neoptera</taxon>
        <taxon>Endopterygota</taxon>
        <taxon>Diptera</taxon>
        <taxon>Brachycera</taxon>
        <taxon>Muscomorpha</taxon>
        <taxon>Hippoboscoidea</taxon>
        <taxon>Glossinidae</taxon>
        <taxon>Glossina</taxon>
    </lineage>
</organism>
<evidence type="ECO:0000313" key="7">
    <source>
        <dbReference type="EnsemblMetazoa" id="GPAI017905-PA"/>
    </source>
</evidence>
<dbReference type="InterPro" id="IPR007257">
    <property type="entry name" value="GINS_Psf2"/>
</dbReference>
<feature type="domain" description="GINS subunit" evidence="6">
    <location>
        <begin position="26"/>
        <end position="99"/>
    </location>
</feature>
<protein>
    <recommendedName>
        <fullName evidence="5">GINS complex subunit 2</fullName>
    </recommendedName>
</protein>
<dbReference type="AlphaFoldDB" id="A0A1A9ZKY8"/>
<dbReference type="PANTHER" id="PTHR12772:SF0">
    <property type="entry name" value="DNA REPLICATION COMPLEX GINS PROTEIN PSF2"/>
    <property type="match status" value="1"/>
</dbReference>
<dbReference type="GO" id="GO:0006260">
    <property type="term" value="P:DNA replication"/>
    <property type="evidence" value="ECO:0007669"/>
    <property type="project" value="UniProtKB-KW"/>
</dbReference>
<evidence type="ECO:0000313" key="8">
    <source>
        <dbReference type="Proteomes" id="UP000092445"/>
    </source>
</evidence>